<dbReference type="Proteomes" id="UP000663929">
    <property type="component" value="Chromosome"/>
</dbReference>
<organism evidence="3 4">
    <name type="scientific">Sulfidibacter corallicola</name>
    <dbReference type="NCBI Taxonomy" id="2818388"/>
    <lineage>
        <taxon>Bacteria</taxon>
        <taxon>Pseudomonadati</taxon>
        <taxon>Acidobacteriota</taxon>
        <taxon>Holophagae</taxon>
        <taxon>Acanthopleuribacterales</taxon>
        <taxon>Acanthopleuribacteraceae</taxon>
        <taxon>Sulfidibacter</taxon>
    </lineage>
</organism>
<dbReference type="EMBL" id="CP071793">
    <property type="protein sequence ID" value="QTD49147.1"/>
    <property type="molecule type" value="Genomic_DNA"/>
</dbReference>
<dbReference type="PRINTS" id="PR00412">
    <property type="entry name" value="EPOXHYDRLASE"/>
</dbReference>
<dbReference type="Gene3D" id="3.40.50.1820">
    <property type="entry name" value="alpha/beta hydrolase"/>
    <property type="match status" value="1"/>
</dbReference>
<name>A0A8A4TI25_SULCO</name>
<sequence>MSEPLPFNSRIHYVNGIDLFTLDHGSGEPVLLLHGFPDSHRLWRHQVPFLLERGFRVIAPDLRGFGASSRPEGVGAYSLHHIVSDLVSLLQDMSLSRVHLVGHDFGAVLAWSFAAMVPRAVDRLAVMSVGHPMSFRRNHSVAQREKSWYMLFFQFEEVAEMALQAEDWQLLRELVRHHPECDRWIADLSRPGALTAALNWYRANMKPKLQGRQPVPAVSADTLGIWSDEDPFLLESQMRDSAHFVRGQWRFEALRGAGHWMQLDAPDQVNHLLSSFLKPD</sequence>
<protein>
    <submittedName>
        <fullName evidence="3">Alpha/beta fold hydrolase</fullName>
    </submittedName>
</protein>
<keyword evidence="4" id="KW-1185">Reference proteome</keyword>
<accession>A0A8A4TI25</accession>
<dbReference type="GO" id="GO:0016787">
    <property type="term" value="F:hydrolase activity"/>
    <property type="evidence" value="ECO:0007669"/>
    <property type="project" value="UniProtKB-KW"/>
</dbReference>
<dbReference type="RefSeq" id="WP_237378788.1">
    <property type="nucleotide sequence ID" value="NZ_CP071793.1"/>
</dbReference>
<proteinExistence type="predicted"/>
<keyword evidence="1 3" id="KW-0378">Hydrolase</keyword>
<dbReference type="AlphaFoldDB" id="A0A8A4TI25"/>
<dbReference type="KEGG" id="scor:J3U87_26475"/>
<evidence type="ECO:0000313" key="4">
    <source>
        <dbReference type="Proteomes" id="UP000663929"/>
    </source>
</evidence>
<feature type="domain" description="AB hydrolase-1" evidence="2">
    <location>
        <begin position="29"/>
        <end position="266"/>
    </location>
</feature>
<dbReference type="PANTHER" id="PTHR43329">
    <property type="entry name" value="EPOXIDE HYDROLASE"/>
    <property type="match status" value="1"/>
</dbReference>
<reference evidence="3" key="1">
    <citation type="submission" date="2021-03" db="EMBL/GenBank/DDBJ databases">
        <title>Acanthopleuribacteraceae sp. M133.</title>
        <authorList>
            <person name="Wang G."/>
        </authorList>
    </citation>
    <scope>NUCLEOTIDE SEQUENCE</scope>
    <source>
        <strain evidence="3">M133</strain>
    </source>
</reference>
<dbReference type="SUPFAM" id="SSF53474">
    <property type="entry name" value="alpha/beta-Hydrolases"/>
    <property type="match status" value="1"/>
</dbReference>
<evidence type="ECO:0000256" key="1">
    <source>
        <dbReference type="ARBA" id="ARBA00022801"/>
    </source>
</evidence>
<gene>
    <name evidence="3" type="ORF">J3U87_26475</name>
</gene>
<dbReference type="PRINTS" id="PR00111">
    <property type="entry name" value="ABHYDROLASE"/>
</dbReference>
<evidence type="ECO:0000313" key="3">
    <source>
        <dbReference type="EMBL" id="QTD49147.1"/>
    </source>
</evidence>
<dbReference type="InterPro" id="IPR000073">
    <property type="entry name" value="AB_hydrolase_1"/>
</dbReference>
<dbReference type="InterPro" id="IPR000639">
    <property type="entry name" value="Epox_hydrolase-like"/>
</dbReference>
<dbReference type="Pfam" id="PF00561">
    <property type="entry name" value="Abhydrolase_1"/>
    <property type="match status" value="1"/>
</dbReference>
<evidence type="ECO:0000259" key="2">
    <source>
        <dbReference type="Pfam" id="PF00561"/>
    </source>
</evidence>
<dbReference type="InterPro" id="IPR029058">
    <property type="entry name" value="AB_hydrolase_fold"/>
</dbReference>